<evidence type="ECO:0008006" key="5">
    <source>
        <dbReference type="Google" id="ProtNLM"/>
    </source>
</evidence>
<sequence length="59" mass="6645">MNWITEHSAWILFALILFTAIWFIAFSARNQQAKTDQGSGLHSDEKPSGVVPLKKSDKL</sequence>
<protein>
    <recommendedName>
        <fullName evidence="5">CcoQ/FixQ family Cbb3-type cytochrome c oxidase assembly chaperone</fullName>
    </recommendedName>
</protein>
<name>A0ABQ3B1G9_9GAMM</name>
<proteinExistence type="predicted"/>
<dbReference type="EMBL" id="BMYZ01000001">
    <property type="protein sequence ID" value="GGY71785.1"/>
    <property type="molecule type" value="Genomic_DNA"/>
</dbReference>
<keyword evidence="4" id="KW-1185">Reference proteome</keyword>
<keyword evidence="2" id="KW-0472">Membrane</keyword>
<evidence type="ECO:0000313" key="3">
    <source>
        <dbReference type="EMBL" id="GGY71785.1"/>
    </source>
</evidence>
<evidence type="ECO:0000256" key="1">
    <source>
        <dbReference type="SAM" id="MobiDB-lite"/>
    </source>
</evidence>
<reference evidence="4" key="1">
    <citation type="journal article" date="2019" name="Int. J. Syst. Evol. Microbiol.">
        <title>The Global Catalogue of Microorganisms (GCM) 10K type strain sequencing project: providing services to taxonomists for standard genome sequencing and annotation.</title>
        <authorList>
            <consortium name="The Broad Institute Genomics Platform"/>
            <consortium name="The Broad Institute Genome Sequencing Center for Infectious Disease"/>
            <person name="Wu L."/>
            <person name="Ma J."/>
        </authorList>
    </citation>
    <scope>NUCLEOTIDE SEQUENCE [LARGE SCALE GENOMIC DNA]</scope>
    <source>
        <strain evidence="4">KCTC 32239</strain>
    </source>
</reference>
<feature type="region of interest" description="Disordered" evidence="1">
    <location>
        <begin position="35"/>
        <end position="59"/>
    </location>
</feature>
<comment type="caution">
    <text evidence="3">The sequence shown here is derived from an EMBL/GenBank/DDBJ whole genome shotgun (WGS) entry which is preliminary data.</text>
</comment>
<evidence type="ECO:0000313" key="4">
    <source>
        <dbReference type="Proteomes" id="UP000619761"/>
    </source>
</evidence>
<keyword evidence="2" id="KW-1133">Transmembrane helix</keyword>
<evidence type="ECO:0000256" key="2">
    <source>
        <dbReference type="SAM" id="Phobius"/>
    </source>
</evidence>
<feature type="transmembrane region" description="Helical" evidence="2">
    <location>
        <begin position="7"/>
        <end position="26"/>
    </location>
</feature>
<dbReference type="Proteomes" id="UP000619761">
    <property type="component" value="Unassembled WGS sequence"/>
</dbReference>
<gene>
    <name evidence="3" type="ORF">GCM10011613_15830</name>
</gene>
<keyword evidence="2" id="KW-0812">Transmembrane</keyword>
<accession>A0ABQ3B1G9</accession>
<dbReference type="RefSeq" id="WP_189417366.1">
    <property type="nucleotide sequence ID" value="NZ_BMYZ01000001.1"/>
</dbReference>
<organism evidence="3 4">
    <name type="scientific">Cellvibrio zantedeschiae</name>
    <dbReference type="NCBI Taxonomy" id="1237077"/>
    <lineage>
        <taxon>Bacteria</taxon>
        <taxon>Pseudomonadati</taxon>
        <taxon>Pseudomonadota</taxon>
        <taxon>Gammaproteobacteria</taxon>
        <taxon>Cellvibrionales</taxon>
        <taxon>Cellvibrionaceae</taxon>
        <taxon>Cellvibrio</taxon>
    </lineage>
</organism>